<feature type="compositionally biased region" description="Basic and acidic residues" evidence="1">
    <location>
        <begin position="89"/>
        <end position="105"/>
    </location>
</feature>
<gene>
    <name evidence="4" type="primary">LOC121135348</name>
</gene>
<reference evidence="4" key="1">
    <citation type="submission" date="2025-08" db="UniProtKB">
        <authorList>
            <consortium name="RefSeq"/>
        </authorList>
    </citation>
    <scope>IDENTIFICATION</scope>
    <source>
        <tissue evidence="4">Liver</tissue>
    </source>
</reference>
<dbReference type="Proteomes" id="UP000886700">
    <property type="component" value="Unplaced"/>
</dbReference>
<dbReference type="CDD" id="cd07765">
    <property type="entry name" value="KRAB_A-box"/>
    <property type="match status" value="1"/>
</dbReference>
<dbReference type="InterPro" id="IPR036051">
    <property type="entry name" value="KRAB_dom_sf"/>
</dbReference>
<organism evidence="3 4">
    <name type="scientific">Mesocricetus auratus</name>
    <name type="common">Golden hamster</name>
    <dbReference type="NCBI Taxonomy" id="10036"/>
    <lineage>
        <taxon>Eukaryota</taxon>
        <taxon>Metazoa</taxon>
        <taxon>Chordata</taxon>
        <taxon>Craniata</taxon>
        <taxon>Vertebrata</taxon>
        <taxon>Euteleostomi</taxon>
        <taxon>Mammalia</taxon>
        <taxon>Eutheria</taxon>
        <taxon>Euarchontoglires</taxon>
        <taxon>Glires</taxon>
        <taxon>Rodentia</taxon>
        <taxon>Myomorpha</taxon>
        <taxon>Muroidea</taxon>
        <taxon>Cricetidae</taxon>
        <taxon>Cricetinae</taxon>
        <taxon>Mesocricetus</taxon>
    </lineage>
</organism>
<feature type="region of interest" description="Disordered" evidence="1">
    <location>
        <begin position="79"/>
        <end position="113"/>
    </location>
</feature>
<dbReference type="Gene3D" id="3.30.160.60">
    <property type="entry name" value="Classic Zinc Finger"/>
    <property type="match status" value="1"/>
</dbReference>
<dbReference type="PROSITE" id="PS50805">
    <property type="entry name" value="KRAB"/>
    <property type="match status" value="1"/>
</dbReference>
<dbReference type="GeneID" id="121135348"/>
<dbReference type="InterPro" id="IPR050169">
    <property type="entry name" value="Krueppel_C2H2_ZnF"/>
</dbReference>
<dbReference type="Gene3D" id="6.10.140.140">
    <property type="match status" value="1"/>
</dbReference>
<feature type="domain" description="KRAB" evidence="2">
    <location>
        <begin position="1"/>
        <end position="68"/>
    </location>
</feature>
<dbReference type="PANTHER" id="PTHR23232">
    <property type="entry name" value="KRAB DOMAIN C2H2 ZINC FINGER"/>
    <property type="match status" value="1"/>
</dbReference>
<protein>
    <submittedName>
        <fullName evidence="4">Zinc finger protein 54-like</fullName>
    </submittedName>
</protein>
<dbReference type="InterPro" id="IPR001909">
    <property type="entry name" value="KRAB"/>
</dbReference>
<accession>A0ABM2WL14</accession>
<proteinExistence type="predicted"/>
<name>A0ABM2WL14_MESAU</name>
<dbReference type="Pfam" id="PF01352">
    <property type="entry name" value="KRAB"/>
    <property type="match status" value="1"/>
</dbReference>
<dbReference type="SMART" id="SM00349">
    <property type="entry name" value="KRAB"/>
    <property type="match status" value="1"/>
</dbReference>
<dbReference type="SUPFAM" id="SSF109640">
    <property type="entry name" value="KRAB domain (Kruppel-associated box)"/>
    <property type="match status" value="1"/>
</dbReference>
<dbReference type="RefSeq" id="XP_040589856.1">
    <property type="nucleotide sequence ID" value="XM_040733922.1"/>
</dbReference>
<sequence length="139" mass="15961">MLLDFSREEWECLDSAQRTLCIDVMLENYSNLVSVENYCIYDPVHHHVKIEKESCQCDELDKVFHDSSSCALHRTSETTENSNNYTCSSHRDASVDSSNPDRRESIYTGEEPCQSKDCEKSLSLCSSIAQDQRFYAAKK</sequence>
<keyword evidence="3" id="KW-1185">Reference proteome</keyword>
<feature type="compositionally biased region" description="Low complexity" evidence="1">
    <location>
        <begin position="79"/>
        <end position="88"/>
    </location>
</feature>
<dbReference type="PANTHER" id="PTHR23232:SF150">
    <property type="entry name" value="ZINC FINGER PROTEIN 993-RELATED"/>
    <property type="match status" value="1"/>
</dbReference>
<evidence type="ECO:0000313" key="4">
    <source>
        <dbReference type="RefSeq" id="XP_040589856.1"/>
    </source>
</evidence>
<evidence type="ECO:0000259" key="2">
    <source>
        <dbReference type="PROSITE" id="PS50805"/>
    </source>
</evidence>
<evidence type="ECO:0000313" key="3">
    <source>
        <dbReference type="Proteomes" id="UP000886700"/>
    </source>
</evidence>
<evidence type="ECO:0000256" key="1">
    <source>
        <dbReference type="SAM" id="MobiDB-lite"/>
    </source>
</evidence>